<feature type="non-terminal residue" evidence="1">
    <location>
        <position position="42"/>
    </location>
</feature>
<sequence length="42" mass="4918">FPDVLVRCSCVNKIGSTGWLKQQEFMFHRFGGWQAMIKELTK</sequence>
<name>L8IGL9_9CETA</name>
<evidence type="ECO:0000313" key="2">
    <source>
        <dbReference type="Proteomes" id="UP000011080"/>
    </source>
</evidence>
<reference evidence="1 2" key="1">
    <citation type="journal article" date="2012" name="Nat. Genet.">
        <title>The yak genome and adaptation to life at high altitude.</title>
        <authorList>
            <person name="Qiu Q."/>
            <person name="Zhang G."/>
            <person name="Ma T."/>
            <person name="Qian W."/>
            <person name="Wang J."/>
            <person name="Ye Z."/>
            <person name="Cao C."/>
            <person name="Hu Q."/>
            <person name="Kim J."/>
            <person name="Larkin D.M."/>
            <person name="Auvil L."/>
            <person name="Capitanu B."/>
            <person name="Ma J."/>
            <person name="Lewin H.A."/>
            <person name="Qian X."/>
            <person name="Lang Y."/>
            <person name="Zhou R."/>
            <person name="Wang L."/>
            <person name="Wang K."/>
            <person name="Xia J."/>
            <person name="Liao S."/>
            <person name="Pan S."/>
            <person name="Lu X."/>
            <person name="Hou H."/>
            <person name="Wang Y."/>
            <person name="Zang X."/>
            <person name="Yin Y."/>
            <person name="Ma H."/>
            <person name="Zhang J."/>
            <person name="Wang Z."/>
            <person name="Zhang Y."/>
            <person name="Zhang D."/>
            <person name="Yonezawa T."/>
            <person name="Hasegawa M."/>
            <person name="Zhong Y."/>
            <person name="Liu W."/>
            <person name="Zhang Y."/>
            <person name="Huang Z."/>
            <person name="Zhang S."/>
            <person name="Long R."/>
            <person name="Yang H."/>
            <person name="Wang J."/>
            <person name="Lenstra J.A."/>
            <person name="Cooper D.N."/>
            <person name="Wu Y."/>
            <person name="Wang J."/>
            <person name="Shi P."/>
            <person name="Wang J."/>
            <person name="Liu J."/>
        </authorList>
    </citation>
    <scope>NUCLEOTIDE SEQUENCE [LARGE SCALE GENOMIC DNA]</scope>
    <source>
        <strain evidence="2">yakQH1</strain>
    </source>
</reference>
<organism evidence="1 2">
    <name type="scientific">Bos mutus</name>
    <name type="common">wild yak</name>
    <dbReference type="NCBI Taxonomy" id="72004"/>
    <lineage>
        <taxon>Eukaryota</taxon>
        <taxon>Metazoa</taxon>
        <taxon>Chordata</taxon>
        <taxon>Craniata</taxon>
        <taxon>Vertebrata</taxon>
        <taxon>Euteleostomi</taxon>
        <taxon>Mammalia</taxon>
        <taxon>Eutheria</taxon>
        <taxon>Laurasiatheria</taxon>
        <taxon>Artiodactyla</taxon>
        <taxon>Ruminantia</taxon>
        <taxon>Pecora</taxon>
        <taxon>Bovidae</taxon>
        <taxon>Bovinae</taxon>
        <taxon>Bos</taxon>
    </lineage>
</organism>
<feature type="non-terminal residue" evidence="1">
    <location>
        <position position="1"/>
    </location>
</feature>
<dbReference type="EMBL" id="JH881377">
    <property type="protein sequence ID" value="ELR54679.1"/>
    <property type="molecule type" value="Genomic_DNA"/>
</dbReference>
<accession>L8IGL9</accession>
<dbReference type="Proteomes" id="UP000011080">
    <property type="component" value="Unassembled WGS sequence"/>
</dbReference>
<proteinExistence type="predicted"/>
<protein>
    <submittedName>
        <fullName evidence="1">Uncharacterized protein</fullName>
    </submittedName>
</protein>
<gene>
    <name evidence="1" type="ORF">M91_15203</name>
</gene>
<evidence type="ECO:0000313" key="1">
    <source>
        <dbReference type="EMBL" id="ELR54679.1"/>
    </source>
</evidence>
<dbReference type="AlphaFoldDB" id="L8IGL9"/>